<dbReference type="Proteomes" id="UP000005141">
    <property type="component" value="Unassembled WGS sequence"/>
</dbReference>
<sequence>MSGKTDVQFFYVVVTTNENPGSNQSLASVRVLFDGGADRLPPCSMRANTFCALQHDFVCVQTRFAPCNTISYACKHVLHRCNN</sequence>
<proteinExistence type="predicted"/>
<gene>
    <name evidence="1" type="ORF">HMPREF9431_00231</name>
</gene>
<reference evidence="1 2" key="1">
    <citation type="submission" date="2011-07" db="EMBL/GenBank/DDBJ databases">
        <title>The Genome Sequence of Prevotella oulorum F0390.</title>
        <authorList>
            <consortium name="The Broad Institute Genome Sequencing Platform"/>
            <consortium name="The Broad Institute Genome Sequencing Center for Infectious Disease"/>
            <person name="Earl A."/>
            <person name="Ward D."/>
            <person name="Feldgarden M."/>
            <person name="Gevers D."/>
            <person name="Izard J."/>
            <person name="Ganesan A."/>
            <person name="Baranova O.V."/>
            <person name="Blanton J.M."/>
            <person name="Tanner A.C."/>
            <person name="Dewhirst F.E."/>
            <person name="Young S.K."/>
            <person name="Zeng Q."/>
            <person name="Gargeya S."/>
            <person name="Fitzgerald M."/>
            <person name="Haas B."/>
            <person name="Abouelleil A."/>
            <person name="Alvarado L."/>
            <person name="Arachchi H.M."/>
            <person name="Berlin A."/>
            <person name="Brown A."/>
            <person name="Chapman S.B."/>
            <person name="Chen Z."/>
            <person name="Dunbar C."/>
            <person name="Freedman E."/>
            <person name="Gearin G."/>
            <person name="Gellesch M."/>
            <person name="Goldberg J."/>
            <person name="Griggs A."/>
            <person name="Gujja S."/>
            <person name="Heiman D."/>
            <person name="Howarth C."/>
            <person name="Larson L."/>
            <person name="Lui A."/>
            <person name="MacDonald P.J.P."/>
            <person name="Mehta T."/>
            <person name="Montmayeur A."/>
            <person name="Murphy C."/>
            <person name="Neiman D."/>
            <person name="Pearson M."/>
            <person name="Priest M."/>
            <person name="Roberts A."/>
            <person name="Saif S."/>
            <person name="Shea T."/>
            <person name="Shenoy N."/>
            <person name="Sisk P."/>
            <person name="Stolte C."/>
            <person name="Sykes S."/>
            <person name="Wortman J."/>
            <person name="Nusbaum C."/>
            <person name="Birren B."/>
        </authorList>
    </citation>
    <scope>NUCLEOTIDE SEQUENCE [LARGE SCALE GENOMIC DNA]</scope>
    <source>
        <strain evidence="1 2">F0390</strain>
    </source>
</reference>
<protein>
    <submittedName>
        <fullName evidence="1">Uncharacterized protein</fullName>
    </submittedName>
</protein>
<accession>G1W8T0</accession>
<evidence type="ECO:0000313" key="1">
    <source>
        <dbReference type="EMBL" id="EGV34518.1"/>
    </source>
</evidence>
<organism evidence="1 2">
    <name type="scientific">Segatella oulorum F0390</name>
    <dbReference type="NCBI Taxonomy" id="702438"/>
    <lineage>
        <taxon>Bacteria</taxon>
        <taxon>Pseudomonadati</taxon>
        <taxon>Bacteroidota</taxon>
        <taxon>Bacteroidia</taxon>
        <taxon>Bacteroidales</taxon>
        <taxon>Prevotellaceae</taxon>
        <taxon>Segatella</taxon>
    </lineage>
</organism>
<dbReference type="AlphaFoldDB" id="G1W8T0"/>
<keyword evidence="2" id="KW-1185">Reference proteome</keyword>
<evidence type="ECO:0000313" key="2">
    <source>
        <dbReference type="Proteomes" id="UP000005141"/>
    </source>
</evidence>
<name>G1W8T0_9BACT</name>
<dbReference type="EMBL" id="ADGI01000014">
    <property type="protein sequence ID" value="EGV34518.1"/>
    <property type="molecule type" value="Genomic_DNA"/>
</dbReference>
<dbReference type="HOGENOM" id="CLU_2539770_0_0_10"/>
<comment type="caution">
    <text evidence="1">The sequence shown here is derived from an EMBL/GenBank/DDBJ whole genome shotgun (WGS) entry which is preliminary data.</text>
</comment>